<dbReference type="Pfam" id="PF21788">
    <property type="entry name" value="TNP-like_GBD"/>
    <property type="match status" value="1"/>
</dbReference>
<dbReference type="InterPro" id="IPR048367">
    <property type="entry name" value="TNP-like_RNaseH_C"/>
</dbReference>
<reference evidence="4 5" key="1">
    <citation type="journal article" date="2008" name="Nature">
        <title>The genome of the model beetle and pest Tribolium castaneum.</title>
        <authorList>
            <consortium name="Tribolium Genome Sequencing Consortium"/>
            <person name="Richards S."/>
            <person name="Gibbs R.A."/>
            <person name="Weinstock G.M."/>
            <person name="Brown S.J."/>
            <person name="Denell R."/>
            <person name="Beeman R.W."/>
            <person name="Gibbs R."/>
            <person name="Beeman R.W."/>
            <person name="Brown S.J."/>
            <person name="Bucher G."/>
            <person name="Friedrich M."/>
            <person name="Grimmelikhuijzen C.J."/>
            <person name="Klingler M."/>
            <person name="Lorenzen M."/>
            <person name="Richards S."/>
            <person name="Roth S."/>
            <person name="Schroder R."/>
            <person name="Tautz D."/>
            <person name="Zdobnov E.M."/>
            <person name="Muzny D."/>
            <person name="Gibbs R.A."/>
            <person name="Weinstock G.M."/>
            <person name="Attaway T."/>
            <person name="Bell S."/>
            <person name="Buhay C.J."/>
            <person name="Chandrabose M.N."/>
            <person name="Chavez D."/>
            <person name="Clerk-Blankenburg K.P."/>
            <person name="Cree A."/>
            <person name="Dao M."/>
            <person name="Davis C."/>
            <person name="Chacko J."/>
            <person name="Dinh H."/>
            <person name="Dugan-Rocha S."/>
            <person name="Fowler G."/>
            <person name="Garner T.T."/>
            <person name="Garnes J."/>
            <person name="Gnirke A."/>
            <person name="Hawes A."/>
            <person name="Hernandez J."/>
            <person name="Hines S."/>
            <person name="Holder M."/>
            <person name="Hume J."/>
            <person name="Jhangiani S.N."/>
            <person name="Joshi V."/>
            <person name="Khan Z.M."/>
            <person name="Jackson L."/>
            <person name="Kovar C."/>
            <person name="Kowis A."/>
            <person name="Lee S."/>
            <person name="Lewis L.R."/>
            <person name="Margolis J."/>
            <person name="Morgan M."/>
            <person name="Nazareth L.V."/>
            <person name="Nguyen N."/>
            <person name="Okwuonu G."/>
            <person name="Parker D."/>
            <person name="Richards S."/>
            <person name="Ruiz S.J."/>
            <person name="Santibanez J."/>
            <person name="Savard J."/>
            <person name="Scherer S.E."/>
            <person name="Schneider B."/>
            <person name="Sodergren E."/>
            <person name="Tautz D."/>
            <person name="Vattahil S."/>
            <person name="Villasana D."/>
            <person name="White C.S."/>
            <person name="Wright R."/>
            <person name="Park Y."/>
            <person name="Beeman R.W."/>
            <person name="Lord J."/>
            <person name="Oppert B."/>
            <person name="Lorenzen M."/>
            <person name="Brown S."/>
            <person name="Wang L."/>
            <person name="Savard J."/>
            <person name="Tautz D."/>
            <person name="Richards S."/>
            <person name="Weinstock G."/>
            <person name="Gibbs R.A."/>
            <person name="Liu Y."/>
            <person name="Worley K."/>
            <person name="Weinstock G."/>
            <person name="Elsik C.G."/>
            <person name="Reese J.T."/>
            <person name="Elhaik E."/>
            <person name="Landan G."/>
            <person name="Graur D."/>
            <person name="Arensburger P."/>
            <person name="Atkinson P."/>
            <person name="Beeman R.W."/>
            <person name="Beidler J."/>
            <person name="Brown S.J."/>
            <person name="Demuth J.P."/>
            <person name="Drury D.W."/>
            <person name="Du Y.Z."/>
            <person name="Fujiwara H."/>
            <person name="Lorenzen M."/>
            <person name="Maselli V."/>
            <person name="Osanai M."/>
            <person name="Park Y."/>
            <person name="Robertson H.M."/>
            <person name="Tu Z."/>
            <person name="Wang J.J."/>
            <person name="Wang S."/>
            <person name="Richards S."/>
            <person name="Song H."/>
            <person name="Zhang L."/>
            <person name="Sodergren E."/>
            <person name="Werner D."/>
            <person name="Stanke M."/>
            <person name="Morgenstern B."/>
            <person name="Solovyev V."/>
            <person name="Kosarev P."/>
            <person name="Brown G."/>
            <person name="Chen H.C."/>
            <person name="Ermolaeva O."/>
            <person name="Hlavina W."/>
            <person name="Kapustin Y."/>
            <person name="Kiryutin B."/>
            <person name="Kitts P."/>
            <person name="Maglott D."/>
            <person name="Pruitt K."/>
            <person name="Sapojnikov V."/>
            <person name="Souvorov A."/>
            <person name="Mackey A.J."/>
            <person name="Waterhouse R.M."/>
            <person name="Wyder S."/>
            <person name="Zdobnov E.M."/>
            <person name="Zdobnov E.M."/>
            <person name="Wyder S."/>
            <person name="Kriventseva E.V."/>
            <person name="Kadowaki T."/>
            <person name="Bork P."/>
            <person name="Aranda M."/>
            <person name="Bao R."/>
            <person name="Beermann A."/>
            <person name="Berns N."/>
            <person name="Bolognesi R."/>
            <person name="Bonneton F."/>
            <person name="Bopp D."/>
            <person name="Brown S.J."/>
            <person name="Bucher G."/>
            <person name="Butts T."/>
            <person name="Chaumot A."/>
            <person name="Denell R.E."/>
            <person name="Ferrier D.E."/>
            <person name="Friedrich M."/>
            <person name="Gordon C.M."/>
            <person name="Jindra M."/>
            <person name="Klingler M."/>
            <person name="Lan Q."/>
            <person name="Lattorff H.M."/>
            <person name="Laudet V."/>
            <person name="von Levetsow C."/>
            <person name="Liu Z."/>
            <person name="Lutz R."/>
            <person name="Lynch J.A."/>
            <person name="da Fonseca R.N."/>
            <person name="Posnien N."/>
            <person name="Reuter R."/>
            <person name="Roth S."/>
            <person name="Savard J."/>
            <person name="Schinko J.B."/>
            <person name="Schmitt C."/>
            <person name="Schoppmeier M."/>
            <person name="Schroder R."/>
            <person name="Shippy T.D."/>
            <person name="Simonnet F."/>
            <person name="Marques-Souza H."/>
            <person name="Tautz D."/>
            <person name="Tomoyasu Y."/>
            <person name="Trauner J."/>
            <person name="Van der Zee M."/>
            <person name="Vervoort M."/>
            <person name="Wittkopp N."/>
            <person name="Wimmer E.A."/>
            <person name="Yang X."/>
            <person name="Jones A.K."/>
            <person name="Sattelle D.B."/>
            <person name="Ebert P.R."/>
            <person name="Nelson D."/>
            <person name="Scott J.G."/>
            <person name="Beeman R.W."/>
            <person name="Muthukrishnan S."/>
            <person name="Kramer K.J."/>
            <person name="Arakane Y."/>
            <person name="Beeman R.W."/>
            <person name="Zhu Q."/>
            <person name="Hogenkamp D."/>
            <person name="Dixit R."/>
            <person name="Oppert B."/>
            <person name="Jiang H."/>
            <person name="Zou Z."/>
            <person name="Marshall J."/>
            <person name="Elpidina E."/>
            <person name="Vinokurov K."/>
            <person name="Oppert C."/>
            <person name="Zou Z."/>
            <person name="Evans J."/>
            <person name="Lu Z."/>
            <person name="Zhao P."/>
            <person name="Sumathipala N."/>
            <person name="Altincicek B."/>
            <person name="Vilcinskas A."/>
            <person name="Williams M."/>
            <person name="Hultmark D."/>
            <person name="Hetru C."/>
            <person name="Jiang H."/>
            <person name="Grimmelikhuijzen C.J."/>
            <person name="Hauser F."/>
            <person name="Cazzamali G."/>
            <person name="Williamson M."/>
            <person name="Park Y."/>
            <person name="Li B."/>
            <person name="Tanaka Y."/>
            <person name="Predel R."/>
            <person name="Neupert S."/>
            <person name="Schachtner J."/>
            <person name="Verleyen P."/>
            <person name="Raible F."/>
            <person name="Bork P."/>
            <person name="Friedrich M."/>
            <person name="Walden K.K."/>
            <person name="Robertson H.M."/>
            <person name="Angeli S."/>
            <person name="Foret S."/>
            <person name="Bucher G."/>
            <person name="Schuetz S."/>
            <person name="Maleszka R."/>
            <person name="Wimmer E.A."/>
            <person name="Beeman R.W."/>
            <person name="Lorenzen M."/>
            <person name="Tomoyasu Y."/>
            <person name="Miller S.C."/>
            <person name="Grossmann D."/>
            <person name="Bucher G."/>
        </authorList>
    </citation>
    <scope>NUCLEOTIDE SEQUENCE [LARGE SCALE GENOMIC DNA]</scope>
    <source>
        <strain evidence="4 5">Georgia GA2</strain>
    </source>
</reference>
<gene>
    <name evidence="4" type="primary">AUGUSTUS-3.0.2_34961</name>
    <name evidence="4" type="ORF">TcasGA2_TC034961</name>
</gene>
<keyword evidence="1" id="KW-0472">Membrane</keyword>
<dbReference type="Pfam" id="PF21789">
    <property type="entry name" value="TNP-like_RNaseH_C"/>
    <property type="match status" value="1"/>
</dbReference>
<reference evidence="4 5" key="2">
    <citation type="journal article" date="2010" name="Nucleic Acids Res.">
        <title>BeetleBase in 2010: revisions to provide comprehensive genomic information for Tribolium castaneum.</title>
        <authorList>
            <person name="Kim H.S."/>
            <person name="Murphy T."/>
            <person name="Xia J."/>
            <person name="Caragea D."/>
            <person name="Park Y."/>
            <person name="Beeman R.W."/>
            <person name="Lorenzen M.D."/>
            <person name="Butcher S."/>
            <person name="Manak J.R."/>
            <person name="Brown S.J."/>
        </authorList>
    </citation>
    <scope>NUCLEOTIDE SEQUENCE [LARGE SCALE GENOMIC DNA]</scope>
    <source>
        <strain evidence="4 5">Georgia GA2</strain>
    </source>
</reference>
<dbReference type="Proteomes" id="UP000007266">
    <property type="component" value="Unassembled WGS sequence"/>
</dbReference>
<name>A0A139W9S9_TRICA</name>
<feature type="transmembrane region" description="Helical" evidence="1">
    <location>
        <begin position="29"/>
        <end position="48"/>
    </location>
</feature>
<proteinExistence type="predicted"/>
<evidence type="ECO:0000259" key="3">
    <source>
        <dbReference type="Pfam" id="PF21789"/>
    </source>
</evidence>
<feature type="domain" description="Transposable element P transposase-like GTP-binding insertion" evidence="2">
    <location>
        <begin position="56"/>
        <end position="151"/>
    </location>
</feature>
<evidence type="ECO:0000313" key="5">
    <source>
        <dbReference type="Proteomes" id="UP000007266"/>
    </source>
</evidence>
<dbReference type="EMBL" id="KQ972067">
    <property type="protein sequence ID" value="KYB24658.1"/>
    <property type="molecule type" value="Genomic_DNA"/>
</dbReference>
<keyword evidence="1" id="KW-0812">Transmembrane</keyword>
<evidence type="ECO:0000313" key="4">
    <source>
        <dbReference type="EMBL" id="KYB24658.1"/>
    </source>
</evidence>
<organism evidence="4 5">
    <name type="scientific">Tribolium castaneum</name>
    <name type="common">Red flour beetle</name>
    <dbReference type="NCBI Taxonomy" id="7070"/>
    <lineage>
        <taxon>Eukaryota</taxon>
        <taxon>Metazoa</taxon>
        <taxon>Ecdysozoa</taxon>
        <taxon>Arthropoda</taxon>
        <taxon>Hexapoda</taxon>
        <taxon>Insecta</taxon>
        <taxon>Pterygota</taxon>
        <taxon>Neoptera</taxon>
        <taxon>Endopterygota</taxon>
        <taxon>Coleoptera</taxon>
        <taxon>Polyphaga</taxon>
        <taxon>Cucujiformia</taxon>
        <taxon>Tenebrionidae</taxon>
        <taxon>Tenebrionidae incertae sedis</taxon>
        <taxon>Tribolium</taxon>
    </lineage>
</organism>
<keyword evidence="5" id="KW-1185">Reference proteome</keyword>
<evidence type="ECO:0000259" key="2">
    <source>
        <dbReference type="Pfam" id="PF21788"/>
    </source>
</evidence>
<feature type="domain" description="Transposable element P transposase-like RNase H C-terminal" evidence="3">
    <location>
        <begin position="188"/>
        <end position="217"/>
    </location>
</feature>
<dbReference type="AlphaFoldDB" id="A0A139W9S9"/>
<sequence length="245" mass="28174">MLRGLFSNWKQPIFYDFDRKMDKDYLLNIINYVEQSALILWAWLAILVEEIDHFIKKINKTVIEELLEGTSASDLTIAHKISKENLYVKSAGRQKVKPATKLFSHTVSKAISRCGMNGQLKSENWMECAEFFKLVNDCQMTSVVKNLLVKGKKSLLPFQNGIIITNTSLPLLYEDLVARFDTKFILTYRLNQDVLENFFGAIRAKGGLHDHPDPIEFRYRLRSYILGRNEGSLSAYGNVEENNTP</sequence>
<evidence type="ECO:0000256" key="1">
    <source>
        <dbReference type="SAM" id="Phobius"/>
    </source>
</evidence>
<keyword evidence="1" id="KW-1133">Transmembrane helix</keyword>
<protein>
    <submittedName>
        <fullName evidence="4">Transposable element P transposase-like protein</fullName>
    </submittedName>
</protein>
<dbReference type="InParanoid" id="A0A139W9S9"/>
<dbReference type="InterPro" id="IPR048366">
    <property type="entry name" value="TNP-like_GBD"/>
</dbReference>
<accession>A0A139W9S9</accession>